<dbReference type="Gene3D" id="1.10.630.10">
    <property type="entry name" value="Cytochrome P450"/>
    <property type="match status" value="1"/>
</dbReference>
<dbReference type="PRINTS" id="PR00385">
    <property type="entry name" value="P450"/>
</dbReference>
<dbReference type="HOGENOM" id="CLU_001570_14_2_1"/>
<dbReference type="KEGG" id="ttt:THITE_2119356"/>
<keyword evidence="1 4" id="KW-0349">Heme</keyword>
<dbReference type="PANTHER" id="PTHR24305">
    <property type="entry name" value="CYTOCHROME P450"/>
    <property type="match status" value="1"/>
</dbReference>
<dbReference type="InterPro" id="IPR001128">
    <property type="entry name" value="Cyt_P450"/>
</dbReference>
<gene>
    <name evidence="5" type="ORF">THITE_2119356</name>
</gene>
<dbReference type="GO" id="GO:0004497">
    <property type="term" value="F:monooxygenase activity"/>
    <property type="evidence" value="ECO:0007669"/>
    <property type="project" value="InterPro"/>
</dbReference>
<feature type="binding site" description="axial binding residue" evidence="4">
    <location>
        <position position="221"/>
    </location>
    <ligand>
        <name>heme</name>
        <dbReference type="ChEBI" id="CHEBI:30413"/>
    </ligand>
    <ligandPart>
        <name>Fe</name>
        <dbReference type="ChEBI" id="CHEBI:18248"/>
    </ligandPart>
</feature>
<evidence type="ECO:0000256" key="4">
    <source>
        <dbReference type="PIRSR" id="PIRSR602401-1"/>
    </source>
</evidence>
<dbReference type="GeneID" id="11524092"/>
<protein>
    <recommendedName>
        <fullName evidence="7">Cytochrome P450</fullName>
    </recommendedName>
</protein>
<evidence type="ECO:0008006" key="7">
    <source>
        <dbReference type="Google" id="ProtNLM"/>
    </source>
</evidence>
<dbReference type="GO" id="GO:0020037">
    <property type="term" value="F:heme binding"/>
    <property type="evidence" value="ECO:0007669"/>
    <property type="project" value="InterPro"/>
</dbReference>
<organism evidence="5 6">
    <name type="scientific">Thermothielavioides terrestris (strain ATCC 38088 / NRRL 8126)</name>
    <name type="common">Thielavia terrestris</name>
    <dbReference type="NCBI Taxonomy" id="578455"/>
    <lineage>
        <taxon>Eukaryota</taxon>
        <taxon>Fungi</taxon>
        <taxon>Dikarya</taxon>
        <taxon>Ascomycota</taxon>
        <taxon>Pezizomycotina</taxon>
        <taxon>Sordariomycetes</taxon>
        <taxon>Sordariomycetidae</taxon>
        <taxon>Sordariales</taxon>
        <taxon>Chaetomiaceae</taxon>
        <taxon>Thermothielavioides</taxon>
        <taxon>Thermothielavioides terrestris</taxon>
    </lineage>
</organism>
<dbReference type="OrthoDB" id="1470350at2759"/>
<accession>G2RBP3</accession>
<dbReference type="PRINTS" id="PR00463">
    <property type="entry name" value="EP450I"/>
</dbReference>
<dbReference type="EMBL" id="CP003012">
    <property type="protein sequence ID" value="AEO69214.1"/>
    <property type="molecule type" value="Genomic_DNA"/>
</dbReference>
<proteinExistence type="predicted"/>
<dbReference type="PANTHER" id="PTHR24305:SF164">
    <property type="entry name" value="P450, PUTATIVE (EUROFUNG)-RELATED"/>
    <property type="match status" value="1"/>
</dbReference>
<keyword evidence="2 4" id="KW-0479">Metal-binding</keyword>
<dbReference type="Pfam" id="PF00067">
    <property type="entry name" value="p450"/>
    <property type="match status" value="1"/>
</dbReference>
<dbReference type="GO" id="GO:0016705">
    <property type="term" value="F:oxidoreductase activity, acting on paired donors, with incorporation or reduction of molecular oxygen"/>
    <property type="evidence" value="ECO:0007669"/>
    <property type="project" value="InterPro"/>
</dbReference>
<dbReference type="GO" id="GO:0005506">
    <property type="term" value="F:iron ion binding"/>
    <property type="evidence" value="ECO:0007669"/>
    <property type="project" value="InterPro"/>
</dbReference>
<evidence type="ECO:0000313" key="5">
    <source>
        <dbReference type="EMBL" id="AEO69214.1"/>
    </source>
</evidence>
<dbReference type="AlphaFoldDB" id="G2RBP3"/>
<dbReference type="InterPro" id="IPR036396">
    <property type="entry name" value="Cyt_P450_sf"/>
</dbReference>
<dbReference type="InterPro" id="IPR002401">
    <property type="entry name" value="Cyt_P450_E_grp-I"/>
</dbReference>
<evidence type="ECO:0000256" key="3">
    <source>
        <dbReference type="ARBA" id="ARBA00023004"/>
    </source>
</evidence>
<dbReference type="eggNOG" id="KOG0157">
    <property type="taxonomic scope" value="Eukaryota"/>
</dbReference>
<comment type="cofactor">
    <cofactor evidence="4">
        <name>heme</name>
        <dbReference type="ChEBI" id="CHEBI:30413"/>
    </cofactor>
</comment>
<dbReference type="RefSeq" id="XP_003655550.1">
    <property type="nucleotide sequence ID" value="XM_003655502.1"/>
</dbReference>
<keyword evidence="6" id="KW-1185">Reference proteome</keyword>
<evidence type="ECO:0000256" key="2">
    <source>
        <dbReference type="ARBA" id="ARBA00022723"/>
    </source>
</evidence>
<evidence type="ECO:0000313" key="6">
    <source>
        <dbReference type="Proteomes" id="UP000008181"/>
    </source>
</evidence>
<name>G2RBP3_THETT</name>
<dbReference type="Proteomes" id="UP000008181">
    <property type="component" value="Chromosome 4"/>
</dbReference>
<sequence length="285" mass="32034">MREVTFDNSLQNRLFKYYWPTAHKIFGKILYLFAKPRETPLADDFVLDTSARTDAAPFTLLDRLQGPSFHLDHLDIAAECLDHMAAGIDTTGDALCFLMWELSQPRSMPYQRKLQAELLANPGAGFDKLPYLDAVVTEGLRCFPAIPMSLPRYVPAGGRTVDGFFLPQGTTVSCQAYSVHRIDEAVFPDPDRFDPERWLEPKGDAERKRLFFAFANGGRGCIGKHLALAEMKMLLQAVYSRFTTLPDATMTPGDMEMSDQLISSRPAGQRCLLRFVPLDLAKECE</sequence>
<dbReference type="InterPro" id="IPR050121">
    <property type="entry name" value="Cytochrome_P450_monoxygenase"/>
</dbReference>
<evidence type="ECO:0000256" key="1">
    <source>
        <dbReference type="ARBA" id="ARBA00022617"/>
    </source>
</evidence>
<keyword evidence="3 4" id="KW-0408">Iron</keyword>
<reference evidence="5 6" key="1">
    <citation type="journal article" date="2011" name="Nat. Biotechnol.">
        <title>Comparative genomic analysis of the thermophilic biomass-degrading fungi Myceliophthora thermophila and Thielavia terrestris.</title>
        <authorList>
            <person name="Berka R.M."/>
            <person name="Grigoriev I.V."/>
            <person name="Otillar R."/>
            <person name="Salamov A."/>
            <person name="Grimwood J."/>
            <person name="Reid I."/>
            <person name="Ishmael N."/>
            <person name="John T."/>
            <person name="Darmond C."/>
            <person name="Moisan M.-C."/>
            <person name="Henrissat B."/>
            <person name="Coutinho P.M."/>
            <person name="Lombard V."/>
            <person name="Natvig D.O."/>
            <person name="Lindquist E."/>
            <person name="Schmutz J."/>
            <person name="Lucas S."/>
            <person name="Harris P."/>
            <person name="Powlowski J."/>
            <person name="Bellemare A."/>
            <person name="Taylor D."/>
            <person name="Butler G."/>
            <person name="de Vries R.P."/>
            <person name="Allijn I.E."/>
            <person name="van den Brink J."/>
            <person name="Ushinsky S."/>
            <person name="Storms R."/>
            <person name="Powell A.J."/>
            <person name="Paulsen I.T."/>
            <person name="Elbourne L.D.H."/>
            <person name="Baker S.E."/>
            <person name="Magnuson J."/>
            <person name="LaBoissiere S."/>
            <person name="Clutterbuck A.J."/>
            <person name="Martinez D."/>
            <person name="Wogulis M."/>
            <person name="de Leon A.L."/>
            <person name="Rey M.W."/>
            <person name="Tsang A."/>
        </authorList>
    </citation>
    <scope>NUCLEOTIDE SEQUENCE [LARGE SCALE GENOMIC DNA]</scope>
    <source>
        <strain evidence="6">ATCC 38088 / NRRL 8126</strain>
    </source>
</reference>
<dbReference type="SUPFAM" id="SSF48264">
    <property type="entry name" value="Cytochrome P450"/>
    <property type="match status" value="1"/>
</dbReference>